<name>A0A162QWI5_9CRUS</name>
<protein>
    <submittedName>
        <fullName evidence="1">Uncharacterized protein</fullName>
    </submittedName>
</protein>
<comment type="caution">
    <text evidence="1">The sequence shown here is derived from an EMBL/GenBank/DDBJ whole genome shotgun (WGS) entry which is preliminary data.</text>
</comment>
<gene>
    <name evidence="1" type="ORF">APZ42_013341</name>
</gene>
<accession>A0A162QWI5</accession>
<dbReference type="Proteomes" id="UP000076858">
    <property type="component" value="Unassembled WGS sequence"/>
</dbReference>
<keyword evidence="2" id="KW-1185">Reference proteome</keyword>
<dbReference type="EMBL" id="LRGB01000248">
    <property type="protein sequence ID" value="KZS20013.1"/>
    <property type="molecule type" value="Genomic_DNA"/>
</dbReference>
<dbReference type="AlphaFoldDB" id="A0A162QWI5"/>
<evidence type="ECO:0000313" key="1">
    <source>
        <dbReference type="EMBL" id="KZS20013.1"/>
    </source>
</evidence>
<evidence type="ECO:0000313" key="2">
    <source>
        <dbReference type="Proteomes" id="UP000076858"/>
    </source>
</evidence>
<proteinExistence type="predicted"/>
<reference evidence="1 2" key="1">
    <citation type="submission" date="2016-03" db="EMBL/GenBank/DDBJ databases">
        <title>EvidentialGene: Evidence-directed Construction of Genes on Genomes.</title>
        <authorList>
            <person name="Gilbert D.G."/>
            <person name="Choi J.-H."/>
            <person name="Mockaitis K."/>
            <person name="Colbourne J."/>
            <person name="Pfrender M."/>
        </authorList>
    </citation>
    <scope>NUCLEOTIDE SEQUENCE [LARGE SCALE GENOMIC DNA]</scope>
    <source>
        <strain evidence="1 2">Xinb3</strain>
        <tissue evidence="1">Complete organism</tissue>
    </source>
</reference>
<organism evidence="1 2">
    <name type="scientific">Daphnia magna</name>
    <dbReference type="NCBI Taxonomy" id="35525"/>
    <lineage>
        <taxon>Eukaryota</taxon>
        <taxon>Metazoa</taxon>
        <taxon>Ecdysozoa</taxon>
        <taxon>Arthropoda</taxon>
        <taxon>Crustacea</taxon>
        <taxon>Branchiopoda</taxon>
        <taxon>Diplostraca</taxon>
        <taxon>Cladocera</taxon>
        <taxon>Anomopoda</taxon>
        <taxon>Daphniidae</taxon>
        <taxon>Daphnia</taxon>
    </lineage>
</organism>
<sequence>MKSFVFIKVTVKQICFPDQTVRKNVVLPQMGSKVTKNIQDESSNCVFQRTNLS</sequence>